<gene>
    <name evidence="5" type="primary">rfaD</name>
    <name evidence="5" type="ORF">DCC88_07375</name>
</gene>
<dbReference type="SUPFAM" id="SSF51735">
    <property type="entry name" value="NAD(P)-binding Rossmann-fold domains"/>
    <property type="match status" value="1"/>
</dbReference>
<feature type="domain" description="NAD-dependent epimerase/dehydratase" evidence="4">
    <location>
        <begin position="5"/>
        <end position="262"/>
    </location>
</feature>
<evidence type="ECO:0000259" key="4">
    <source>
        <dbReference type="Pfam" id="PF01370"/>
    </source>
</evidence>
<dbReference type="GO" id="GO:0005975">
    <property type="term" value="P:carbohydrate metabolic process"/>
    <property type="evidence" value="ECO:0007669"/>
    <property type="project" value="InterPro"/>
</dbReference>
<dbReference type="GO" id="GO:0050661">
    <property type="term" value="F:NADP binding"/>
    <property type="evidence" value="ECO:0007669"/>
    <property type="project" value="InterPro"/>
</dbReference>
<dbReference type="PANTHER" id="PTHR43103">
    <property type="entry name" value="NUCLEOSIDE-DIPHOSPHATE-SUGAR EPIMERASE"/>
    <property type="match status" value="1"/>
</dbReference>
<comment type="caution">
    <text evidence="5">The sequence shown here is derived from an EMBL/GenBank/DDBJ whole genome shotgun (WGS) entry which is preliminary data.</text>
</comment>
<dbReference type="AlphaFoldDB" id="A0A369KRL0"/>
<sequence length="361" mass="40803">MPLFVVTGAHGFIGTNIAEKILTADPSEIGFEAYKNVHFSDFDEKKHQDKGCSVIASDLSGTLNRDTARRFLGSARYRYVDYEELISVLRALPTKPDIVIHNGACSSTTETNPDVFSKLNVGYSQALWEYCAEQNIPFIYASSAATYGDGKLGFSDKKEDCHKYIPLNLYGKSKLDFDLWALKQEKTPPTWFGLRYFNVFGQFESHKGGQASMVYHGYNQATRTGKIRLFESNSSLYQDGEQLRDFVYVDDLVTVTMKLVQMCLQRKQSKNKPDIPDNGLFLNVGRGVAETWNDLAKKIFSALALPESIEYIPMPVNIMNQYQNYTCADLTTLRSLGVKHEFSTLDFAVAKYVQKHLMRGQ</sequence>
<evidence type="ECO:0000256" key="2">
    <source>
        <dbReference type="ARBA" id="ARBA00023235"/>
    </source>
</evidence>
<dbReference type="Gene3D" id="3.40.50.720">
    <property type="entry name" value="NAD(P)-binding Rossmann-like Domain"/>
    <property type="match status" value="1"/>
</dbReference>
<keyword evidence="2 5" id="KW-0413">Isomerase</keyword>
<dbReference type="InterPro" id="IPR011912">
    <property type="entry name" value="Heptose_epim"/>
</dbReference>
<dbReference type="NCBIfam" id="TIGR02197">
    <property type="entry name" value="heptose_epim"/>
    <property type="match status" value="1"/>
</dbReference>
<keyword evidence="6" id="KW-1185">Reference proteome</keyword>
<evidence type="ECO:0000256" key="3">
    <source>
        <dbReference type="ARBA" id="ARBA00023277"/>
    </source>
</evidence>
<dbReference type="Pfam" id="PF01370">
    <property type="entry name" value="Epimerase"/>
    <property type="match status" value="1"/>
</dbReference>
<evidence type="ECO:0000256" key="1">
    <source>
        <dbReference type="ARBA" id="ARBA00022857"/>
    </source>
</evidence>
<keyword evidence="3" id="KW-0119">Carbohydrate metabolism</keyword>
<name>A0A369KRL0_9BACT</name>
<organism evidence="5 6">
    <name type="scientific">Spirobacillus cienkowskii</name>
    <dbReference type="NCBI Taxonomy" id="495820"/>
    <lineage>
        <taxon>Bacteria</taxon>
        <taxon>Pseudomonadati</taxon>
        <taxon>Bdellovibrionota</taxon>
        <taxon>Oligoflexia</taxon>
        <taxon>Silvanigrellales</taxon>
        <taxon>Spirobacillus</taxon>
    </lineage>
</organism>
<evidence type="ECO:0000313" key="6">
    <source>
        <dbReference type="Proteomes" id="UP000253934"/>
    </source>
</evidence>
<dbReference type="GO" id="GO:0008712">
    <property type="term" value="F:ADP-glyceromanno-heptose 6-epimerase activity"/>
    <property type="evidence" value="ECO:0007669"/>
    <property type="project" value="UniProtKB-EC"/>
</dbReference>
<dbReference type="Gene3D" id="3.90.25.10">
    <property type="entry name" value="UDP-galactose 4-epimerase, domain 1"/>
    <property type="match status" value="1"/>
</dbReference>
<proteinExistence type="predicted"/>
<dbReference type="InterPro" id="IPR036291">
    <property type="entry name" value="NAD(P)-bd_dom_sf"/>
</dbReference>
<accession>A0A369KRL0</accession>
<protein>
    <submittedName>
        <fullName evidence="5">ADP-glyceromanno-heptose 6-epimerase</fullName>
        <ecNumber evidence="5">5.1.3.20</ecNumber>
    </submittedName>
</protein>
<evidence type="ECO:0000313" key="5">
    <source>
        <dbReference type="EMBL" id="RDB36020.1"/>
    </source>
</evidence>
<dbReference type="PANTHER" id="PTHR43103:SF3">
    <property type="entry name" value="ADP-L-GLYCERO-D-MANNO-HEPTOSE-6-EPIMERASE"/>
    <property type="match status" value="1"/>
</dbReference>
<dbReference type="EMBL" id="QOVW01000069">
    <property type="protein sequence ID" value="RDB36020.1"/>
    <property type="molecule type" value="Genomic_DNA"/>
</dbReference>
<keyword evidence="1" id="KW-0521">NADP</keyword>
<dbReference type="InterPro" id="IPR001509">
    <property type="entry name" value="Epimerase_deHydtase"/>
</dbReference>
<dbReference type="Proteomes" id="UP000253934">
    <property type="component" value="Unassembled WGS sequence"/>
</dbReference>
<reference evidence="5" key="1">
    <citation type="submission" date="2018-04" db="EMBL/GenBank/DDBJ databases">
        <title>Draft genome sequence of the Candidatus Spirobacillus cienkowskii, a pathogen of freshwater Daphnia species, reconstructed from hemolymph metagenomic reads.</title>
        <authorList>
            <person name="Bresciani L."/>
            <person name="Lemos L.N."/>
            <person name="Wale N."/>
            <person name="Lin J.Y."/>
            <person name="Fernandes G.R."/>
            <person name="Duffy M.A."/>
            <person name="Rodrigues J.M."/>
        </authorList>
    </citation>
    <scope>NUCLEOTIDE SEQUENCE [LARGE SCALE GENOMIC DNA]</scope>
    <source>
        <strain evidence="5">Binning01</strain>
    </source>
</reference>
<dbReference type="EC" id="5.1.3.20" evidence="5"/>